<keyword evidence="2" id="KW-1185">Reference proteome</keyword>
<gene>
    <name evidence="1" type="ORF">HMPREF9607_02313</name>
</gene>
<dbReference type="Proteomes" id="UP000003179">
    <property type="component" value="Unassembled WGS sequence"/>
</dbReference>
<organism evidence="1 2">
    <name type="scientific">Cutibacterium modestum HL044PA1</name>
    <dbReference type="NCBI Taxonomy" id="765109"/>
    <lineage>
        <taxon>Bacteria</taxon>
        <taxon>Bacillati</taxon>
        <taxon>Actinomycetota</taxon>
        <taxon>Actinomycetes</taxon>
        <taxon>Propionibacteriales</taxon>
        <taxon>Propionibacteriaceae</taxon>
        <taxon>Cutibacterium</taxon>
        <taxon>Cutibacterium modestum</taxon>
    </lineage>
</organism>
<name>A0ABN0C389_9ACTN</name>
<protein>
    <submittedName>
        <fullName evidence="1">Uncharacterized protein</fullName>
    </submittedName>
</protein>
<proteinExistence type="predicted"/>
<dbReference type="EMBL" id="ADZU01000039">
    <property type="protein sequence ID" value="EFS91516.1"/>
    <property type="molecule type" value="Genomic_DNA"/>
</dbReference>
<accession>A0ABN0C389</accession>
<comment type="caution">
    <text evidence="1">The sequence shown here is derived from an EMBL/GenBank/DDBJ whole genome shotgun (WGS) entry which is preliminary data.</text>
</comment>
<reference evidence="1" key="1">
    <citation type="submission" date="2010-08" db="EMBL/GenBank/DDBJ databases">
        <authorList>
            <person name="Weinstock G."/>
            <person name="Sodergren E."/>
            <person name="Clifton S."/>
            <person name="Fulton L."/>
            <person name="Fulton B."/>
            <person name="Courtney L."/>
            <person name="Fronick C."/>
            <person name="Harrison M."/>
            <person name="Strong C."/>
            <person name="Farmer C."/>
            <person name="Delahaunty K."/>
            <person name="Markovic C."/>
            <person name="Hall O."/>
            <person name="Minx P."/>
            <person name="Tomlinson C."/>
            <person name="Mitreva M."/>
            <person name="Hou S."/>
            <person name="Chen J."/>
            <person name="Wollam A."/>
            <person name="Pepin K.H."/>
            <person name="Johnson M."/>
            <person name="Bhonagiri V."/>
            <person name="Zhang X."/>
            <person name="Suruliraj S."/>
            <person name="Warren W."/>
            <person name="Chinwalla A."/>
            <person name="Mardis E.R."/>
            <person name="Wilson R.K."/>
        </authorList>
    </citation>
    <scope>NUCLEOTIDE SEQUENCE [LARGE SCALE GENOMIC DNA]</scope>
    <source>
        <strain evidence="1">HL044PA1</strain>
    </source>
</reference>
<evidence type="ECO:0000313" key="2">
    <source>
        <dbReference type="Proteomes" id="UP000003179"/>
    </source>
</evidence>
<sequence>MGAVTDSKKTDLRAVKVLLNDHSVTGAETPFSMGESLGAIVRDDDSLPPGQTIVLDHIWCPELVEGSRDGIDVVTGTGSCRRHASGDHHLFSEGFRPFQSGSLGTWTEAVDSSIAQSVSHPGDQGSFRADDDEISLQVTRQGDDGVTIARIQWVVRGEGCRSRVTGSNVDGDNIRITMAS</sequence>
<evidence type="ECO:0000313" key="1">
    <source>
        <dbReference type="EMBL" id="EFS91516.1"/>
    </source>
</evidence>